<dbReference type="InterPro" id="IPR004148">
    <property type="entry name" value="BAR_dom"/>
</dbReference>
<dbReference type="Pfam" id="PF00169">
    <property type="entry name" value="PH"/>
    <property type="match status" value="1"/>
</dbReference>
<dbReference type="PROSITE" id="PS50003">
    <property type="entry name" value="PH_DOMAIN"/>
    <property type="match status" value="1"/>
</dbReference>
<dbReference type="PANTHER" id="PTHR12552">
    <property type="entry name" value="OLIGOPHRENIN 1"/>
    <property type="match status" value="1"/>
</dbReference>
<dbReference type="PANTHER" id="PTHR12552:SF1">
    <property type="entry name" value="RHO GTPASE-ACTIVATING PROTEIN GRAF"/>
    <property type="match status" value="1"/>
</dbReference>
<evidence type="ECO:0000256" key="4">
    <source>
        <dbReference type="SAM" id="MobiDB-lite"/>
    </source>
</evidence>
<evidence type="ECO:0000256" key="1">
    <source>
        <dbReference type="ARBA" id="ARBA00022443"/>
    </source>
</evidence>
<reference evidence="8 9" key="1">
    <citation type="journal article" date="2022" name="Nat. Ecol. Evol.">
        <title>A masculinizing supergene underlies an exaggerated male reproductive morph in a spider.</title>
        <authorList>
            <person name="Hendrickx F."/>
            <person name="De Corte Z."/>
            <person name="Sonet G."/>
            <person name="Van Belleghem S.M."/>
            <person name="Kostlbacher S."/>
            <person name="Vangestel C."/>
        </authorList>
    </citation>
    <scope>NUCLEOTIDE SEQUENCE [LARGE SCALE GENOMIC DNA]</scope>
    <source>
        <strain evidence="8">W744_W776</strain>
    </source>
</reference>
<evidence type="ECO:0000259" key="7">
    <source>
        <dbReference type="PROSITE" id="PS50238"/>
    </source>
</evidence>
<feature type="domain" description="SH3" evidence="5">
    <location>
        <begin position="880"/>
        <end position="939"/>
    </location>
</feature>
<dbReference type="CDD" id="cd11882">
    <property type="entry name" value="SH3_GRAF-like"/>
    <property type="match status" value="1"/>
</dbReference>
<dbReference type="AlphaFoldDB" id="A0AAV6VMI7"/>
<dbReference type="InterPro" id="IPR008936">
    <property type="entry name" value="Rho_GTPase_activation_prot"/>
</dbReference>
<evidence type="ECO:0000313" key="9">
    <source>
        <dbReference type="Proteomes" id="UP000827092"/>
    </source>
</evidence>
<evidence type="ECO:0000313" key="8">
    <source>
        <dbReference type="EMBL" id="KAG8197864.1"/>
    </source>
</evidence>
<dbReference type="Gene3D" id="1.20.1270.60">
    <property type="entry name" value="Arfaptin homology (AH) domain/BAR domain"/>
    <property type="match status" value="1"/>
</dbReference>
<feature type="domain" description="Rho-GAP" evidence="7">
    <location>
        <begin position="341"/>
        <end position="526"/>
    </location>
</feature>
<dbReference type="CDD" id="cd01249">
    <property type="entry name" value="BAR-PH_GRAF_family"/>
    <property type="match status" value="1"/>
</dbReference>
<gene>
    <name evidence="8" type="ORF">JTE90_024263</name>
</gene>
<protein>
    <recommendedName>
        <fullName evidence="10">Rho GTPase-activating protein 26</fullName>
    </recommendedName>
</protein>
<dbReference type="Gene3D" id="1.10.555.10">
    <property type="entry name" value="Rho GTPase activation protein"/>
    <property type="match status" value="1"/>
</dbReference>
<keyword evidence="2" id="KW-0343">GTPase activation</keyword>
<dbReference type="FunFam" id="1.10.555.10:FF:000006">
    <property type="entry name" value="Rho GTPase activating protein 26"/>
    <property type="match status" value="1"/>
</dbReference>
<dbReference type="PROSITE" id="PS50238">
    <property type="entry name" value="RHOGAP"/>
    <property type="match status" value="1"/>
</dbReference>
<dbReference type="EMBL" id="JAFNEN010000048">
    <property type="protein sequence ID" value="KAG8197864.1"/>
    <property type="molecule type" value="Genomic_DNA"/>
</dbReference>
<evidence type="ECO:0000256" key="2">
    <source>
        <dbReference type="ARBA" id="ARBA00022468"/>
    </source>
</evidence>
<feature type="domain" description="PH" evidence="6">
    <location>
        <begin position="224"/>
        <end position="327"/>
    </location>
</feature>
<dbReference type="Pfam" id="PF00620">
    <property type="entry name" value="RhoGAP"/>
    <property type="match status" value="1"/>
</dbReference>
<dbReference type="InterPro" id="IPR036028">
    <property type="entry name" value="SH3-like_dom_sf"/>
</dbReference>
<dbReference type="GO" id="GO:0005737">
    <property type="term" value="C:cytoplasm"/>
    <property type="evidence" value="ECO:0007669"/>
    <property type="project" value="InterPro"/>
</dbReference>
<feature type="compositionally biased region" description="Polar residues" evidence="4">
    <location>
        <begin position="608"/>
        <end position="630"/>
    </location>
</feature>
<dbReference type="SMART" id="SM00233">
    <property type="entry name" value="PH"/>
    <property type="match status" value="1"/>
</dbReference>
<keyword evidence="9" id="KW-1185">Reference proteome</keyword>
<dbReference type="SUPFAM" id="SSF50044">
    <property type="entry name" value="SH3-domain"/>
    <property type="match status" value="1"/>
</dbReference>
<dbReference type="Pfam" id="PF16746">
    <property type="entry name" value="BAR_3"/>
    <property type="match status" value="1"/>
</dbReference>
<dbReference type="SUPFAM" id="SSF48350">
    <property type="entry name" value="GTPase activation domain, GAP"/>
    <property type="match status" value="1"/>
</dbReference>
<feature type="compositionally biased region" description="Low complexity" evidence="4">
    <location>
        <begin position="713"/>
        <end position="760"/>
    </location>
</feature>
<dbReference type="GO" id="GO:0007165">
    <property type="term" value="P:signal transduction"/>
    <property type="evidence" value="ECO:0007669"/>
    <property type="project" value="InterPro"/>
</dbReference>
<feature type="compositionally biased region" description="Basic and acidic residues" evidence="4">
    <location>
        <begin position="586"/>
        <end position="605"/>
    </location>
</feature>
<feature type="compositionally biased region" description="Low complexity" evidence="4">
    <location>
        <begin position="860"/>
        <end position="879"/>
    </location>
</feature>
<accession>A0AAV6VMI7</accession>
<dbReference type="Gene3D" id="2.30.30.40">
    <property type="entry name" value="SH3 Domains"/>
    <property type="match status" value="1"/>
</dbReference>
<dbReference type="Proteomes" id="UP000827092">
    <property type="component" value="Unassembled WGS sequence"/>
</dbReference>
<dbReference type="InterPro" id="IPR011993">
    <property type="entry name" value="PH-like_dom_sf"/>
</dbReference>
<feature type="region of interest" description="Disordered" evidence="4">
    <location>
        <begin position="538"/>
        <end position="630"/>
    </location>
</feature>
<dbReference type="InterPro" id="IPR047225">
    <property type="entry name" value="PH_GRAF"/>
</dbReference>
<feature type="compositionally biased region" description="Low complexity" evidence="4">
    <location>
        <begin position="652"/>
        <end position="690"/>
    </location>
</feature>
<keyword evidence="1 3" id="KW-0728">SH3 domain</keyword>
<dbReference type="PROSITE" id="PS50002">
    <property type="entry name" value="SH3"/>
    <property type="match status" value="1"/>
</dbReference>
<dbReference type="Gene3D" id="2.30.29.30">
    <property type="entry name" value="Pleckstrin-homology domain (PH domain)/Phosphotyrosine-binding domain (PTB)"/>
    <property type="match status" value="1"/>
</dbReference>
<dbReference type="Pfam" id="PF14604">
    <property type="entry name" value="SH3_9"/>
    <property type="match status" value="1"/>
</dbReference>
<dbReference type="InterPro" id="IPR001849">
    <property type="entry name" value="PH_domain"/>
</dbReference>
<comment type="caution">
    <text evidence="8">The sequence shown here is derived from an EMBL/GenBank/DDBJ whole genome shotgun (WGS) entry which is preliminary data.</text>
</comment>
<dbReference type="SUPFAM" id="SSF103657">
    <property type="entry name" value="BAR/IMD domain-like"/>
    <property type="match status" value="1"/>
</dbReference>
<dbReference type="FunFam" id="2.30.30.40:FF:000055">
    <property type="entry name" value="rho GTPase-activating protein 26 isoform X1"/>
    <property type="match status" value="1"/>
</dbReference>
<dbReference type="InterPro" id="IPR047234">
    <property type="entry name" value="GRAF_fam"/>
</dbReference>
<feature type="region of interest" description="Disordered" evidence="4">
    <location>
        <begin position="648"/>
        <end position="882"/>
    </location>
</feature>
<proteinExistence type="predicted"/>
<dbReference type="SMART" id="SM00324">
    <property type="entry name" value="RhoGAP"/>
    <property type="match status" value="1"/>
</dbReference>
<dbReference type="SUPFAM" id="SSF50729">
    <property type="entry name" value="PH domain-like"/>
    <property type="match status" value="1"/>
</dbReference>
<organism evidence="8 9">
    <name type="scientific">Oedothorax gibbosus</name>
    <dbReference type="NCBI Taxonomy" id="931172"/>
    <lineage>
        <taxon>Eukaryota</taxon>
        <taxon>Metazoa</taxon>
        <taxon>Ecdysozoa</taxon>
        <taxon>Arthropoda</taxon>
        <taxon>Chelicerata</taxon>
        <taxon>Arachnida</taxon>
        <taxon>Araneae</taxon>
        <taxon>Araneomorphae</taxon>
        <taxon>Entelegynae</taxon>
        <taxon>Araneoidea</taxon>
        <taxon>Linyphiidae</taxon>
        <taxon>Erigoninae</taxon>
        <taxon>Oedothorax</taxon>
    </lineage>
</organism>
<evidence type="ECO:0000256" key="3">
    <source>
        <dbReference type="PROSITE-ProRule" id="PRU00192"/>
    </source>
</evidence>
<name>A0AAV6VMI7_9ARAC</name>
<dbReference type="InterPro" id="IPR000198">
    <property type="entry name" value="RhoGAP_dom"/>
</dbReference>
<dbReference type="InterPro" id="IPR027267">
    <property type="entry name" value="AH/BAR_dom_sf"/>
</dbReference>
<evidence type="ECO:0000259" key="5">
    <source>
        <dbReference type="PROSITE" id="PS50002"/>
    </source>
</evidence>
<feature type="compositionally biased region" description="Polar residues" evidence="4">
    <location>
        <begin position="761"/>
        <end position="788"/>
    </location>
</feature>
<dbReference type="SMART" id="SM00326">
    <property type="entry name" value="SH3"/>
    <property type="match status" value="1"/>
</dbReference>
<evidence type="ECO:0008006" key="10">
    <source>
        <dbReference type="Google" id="ProtNLM"/>
    </source>
</evidence>
<evidence type="ECO:0000259" key="6">
    <source>
        <dbReference type="PROSITE" id="PS50003"/>
    </source>
</evidence>
<dbReference type="InterPro" id="IPR001452">
    <property type="entry name" value="SH3_domain"/>
</dbReference>
<sequence length="939" mass="105757">MCLSSLFFSELSRAQRNLANTLSNFKLECIAGSQTDDEVIIAGALKEFSNLLNAIEDERDRMLEQAQAAFIKPIENFRKEYIGGAKDRRKKFDKETTKFFQSQDRHLNLSTKKSGNMLQEADATLESEQRQFSRASLEYILFLQEVQERKKFEFVETILSFMFGWLTFYHEGHEVAKDFKSFTTDLQKRLQKTRENFDATHAEAKQLMFRLLEKPLDSGSLNKMFTRQGYLYLMEKKALGTTWTKHFCQYQKDNHKFTMIPYTQTTGKIAVPETFILKECIRRMSESIDKRFCFDIIAEDKPGIHTFQALSEEDRRLWMDAMDGKEPAYSQIGKLQKQEEYHLDEIGFSFVQLCIDAIEARGLDDEGLYRLVGVSSKVNKLLQMALDRRKNEKINLDDADEWEIKTITSALKNYFRNLPEPLMTFRLHSDFIKAAKLDNMDERIDQIQSLVRKLPKPNYSMLQVLIAHLCRVAKHCDKNLMTISNLGVCFGPTLLRPEEETVAAIMEIKFGNIVLEILIEQYEQIFSVSVNGDAKDSLNSKYSTKSNSHHSTTHNNDARSEPVAPQRRAKRETVYVMDTGRPPGHAPDHTSSRNDHTPSRNDHAPRAHSNSFSVSSRTSDTMYLDNSNSGQRVMVVPPSYVQQRQSYHSLMSSSVQGQKSYSSSTTSSGVHSSKSQHSISSINSTQQSRSAAPQRSTRKPLVVYNPSWNDNHSSSSSSSESLHSPRTSGNSSHPLLTHTSPSSLKSSSSHHQPLSHGSPPVRTSSSHHQLATASHHTSPNQSIKTSPSQHRRMDKSAYSPAHSPNRTGGGRSVEGHRGGALVGAEKPRRSSRAALDVVGHQRHGSAGSRDYLLSGVRQNSVFPASPSTSSSSSSSSVPSGNGRRVRTLYACVGENESELSFEPNQIIYNVRQSREPGWLEGCLNGRSGLIPENYVECLP</sequence>
<dbReference type="GO" id="GO:0005096">
    <property type="term" value="F:GTPase activator activity"/>
    <property type="evidence" value="ECO:0007669"/>
    <property type="project" value="UniProtKB-KW"/>
</dbReference>